<dbReference type="EMBL" id="UINC01077234">
    <property type="protein sequence ID" value="SVC17182.1"/>
    <property type="molecule type" value="Genomic_DNA"/>
</dbReference>
<dbReference type="AlphaFoldDB" id="A0A382K0Z6"/>
<feature type="domain" description="SGNH hydrolase-type esterase" evidence="1">
    <location>
        <begin position="177"/>
        <end position="302"/>
    </location>
</feature>
<protein>
    <recommendedName>
        <fullName evidence="4">SGNH hydrolase-type esterase domain-containing protein</fullName>
    </recommendedName>
</protein>
<organism evidence="3">
    <name type="scientific">marine metagenome</name>
    <dbReference type="NCBI Taxonomy" id="408172"/>
    <lineage>
        <taxon>unclassified sequences</taxon>
        <taxon>metagenomes</taxon>
        <taxon>ecological metagenomes</taxon>
    </lineage>
</organism>
<dbReference type="Pfam" id="PF14606">
    <property type="entry name" value="Lipase_GDSL_3"/>
    <property type="match status" value="1"/>
</dbReference>
<dbReference type="Pfam" id="PF14607">
    <property type="entry name" value="GxDLY"/>
    <property type="match status" value="1"/>
</dbReference>
<evidence type="ECO:0000259" key="1">
    <source>
        <dbReference type="Pfam" id="PF14606"/>
    </source>
</evidence>
<sequence length="303" mass="33731">MKHIITFLFVCAAGVALAQDNVTWHDVTRWGVEGRVWEDQERKRWFDRFPAKAEGRVTGAVWDLSRHSAGMMVRFKTDANAIHARWNLLNSRLGMPHMPPSGVSGLDLYARDDTGKWRWAAATRPNKQEMQAALLTGIAPGMREYAIYLPLYNGTESLAIGVPSGAKFESLAPRSAKPLVFYGTSITHGACASRPGMAHPAILGRRLEMPVVNIGFSGNGKMHKEVGDLMVDVDAACYIIDCLPNMNASMVTERCVPFVNQLRKARPDTPIMLVEDRRFANSWLVPGRAKFHDDNHAALRKAY</sequence>
<feature type="domain" description="SGNH hydrolase-type esterase N-terminal" evidence="2">
    <location>
        <begin position="23"/>
        <end position="168"/>
    </location>
</feature>
<dbReference type="InterPro" id="IPR036514">
    <property type="entry name" value="SGNH_hydro_sf"/>
</dbReference>
<feature type="non-terminal residue" evidence="3">
    <location>
        <position position="303"/>
    </location>
</feature>
<evidence type="ECO:0008006" key="4">
    <source>
        <dbReference type="Google" id="ProtNLM"/>
    </source>
</evidence>
<dbReference type="InterPro" id="IPR032740">
    <property type="entry name" value="GxDLY"/>
</dbReference>
<dbReference type="Gene3D" id="2.60.120.260">
    <property type="entry name" value="Galactose-binding domain-like"/>
    <property type="match status" value="1"/>
</dbReference>
<gene>
    <name evidence="3" type="ORF">METZ01_LOCUS270036</name>
</gene>
<name>A0A382K0Z6_9ZZZZ</name>
<dbReference type="SUPFAM" id="SSF52266">
    <property type="entry name" value="SGNH hydrolase"/>
    <property type="match status" value="1"/>
</dbReference>
<accession>A0A382K0Z6</accession>
<proteinExistence type="predicted"/>
<dbReference type="Gene3D" id="3.40.50.1110">
    <property type="entry name" value="SGNH hydrolase"/>
    <property type="match status" value="1"/>
</dbReference>
<reference evidence="3" key="1">
    <citation type="submission" date="2018-05" db="EMBL/GenBank/DDBJ databases">
        <authorList>
            <person name="Lanie J.A."/>
            <person name="Ng W.-L."/>
            <person name="Kazmierczak K.M."/>
            <person name="Andrzejewski T.M."/>
            <person name="Davidsen T.M."/>
            <person name="Wayne K.J."/>
            <person name="Tettelin H."/>
            <person name="Glass J.I."/>
            <person name="Rusch D."/>
            <person name="Podicherti R."/>
            <person name="Tsui H.-C.T."/>
            <person name="Winkler M.E."/>
        </authorList>
    </citation>
    <scope>NUCLEOTIDE SEQUENCE</scope>
</reference>
<dbReference type="InterPro" id="IPR013830">
    <property type="entry name" value="SGNH_hydro"/>
</dbReference>
<evidence type="ECO:0000259" key="2">
    <source>
        <dbReference type="Pfam" id="PF14607"/>
    </source>
</evidence>
<evidence type="ECO:0000313" key="3">
    <source>
        <dbReference type="EMBL" id="SVC17182.1"/>
    </source>
</evidence>